<protein>
    <submittedName>
        <fullName evidence="1">Uncharacterized protein</fullName>
    </submittedName>
</protein>
<dbReference type="AlphaFoldDB" id="A0A6N3B493"/>
<gene>
    <name evidence="1" type="ORF">CTLFYP3_01206</name>
</gene>
<sequence>MNDREYIEREARILYKYIVEDNEKFDNNKQLYARILNNIRSTAECDIGGIETLDLSLSEIKEIIKDIVENYKEI</sequence>
<dbReference type="RefSeq" id="WP_156625727.1">
    <property type="nucleotide sequence ID" value="NZ_CACRTO010000013.1"/>
</dbReference>
<name>A0A6N3B493_9CLOT</name>
<accession>A0A6N3B493</accession>
<evidence type="ECO:0000313" key="1">
    <source>
        <dbReference type="EMBL" id="VYT99464.1"/>
    </source>
</evidence>
<reference evidence="1" key="1">
    <citation type="submission" date="2019-11" db="EMBL/GenBank/DDBJ databases">
        <authorList>
            <person name="Feng L."/>
        </authorList>
    </citation>
    <scope>NUCLEOTIDE SEQUENCE</scope>
    <source>
        <strain evidence="1">CTertiumLFYP3</strain>
    </source>
</reference>
<organism evidence="1">
    <name type="scientific">Clostridium tertium</name>
    <dbReference type="NCBI Taxonomy" id="1559"/>
    <lineage>
        <taxon>Bacteria</taxon>
        <taxon>Bacillati</taxon>
        <taxon>Bacillota</taxon>
        <taxon>Clostridia</taxon>
        <taxon>Eubacteriales</taxon>
        <taxon>Clostridiaceae</taxon>
        <taxon>Clostridium</taxon>
    </lineage>
</organism>
<dbReference type="EMBL" id="CACRTO010000013">
    <property type="protein sequence ID" value="VYT99464.1"/>
    <property type="molecule type" value="Genomic_DNA"/>
</dbReference>
<proteinExistence type="predicted"/>